<keyword evidence="3" id="KW-1185">Reference proteome</keyword>
<proteinExistence type="predicted"/>
<feature type="chain" id="PRO_5003069235" evidence="1">
    <location>
        <begin position="26"/>
        <end position="110"/>
    </location>
</feature>
<dbReference type="Proteomes" id="UP000007460">
    <property type="component" value="Chromosome"/>
</dbReference>
<gene>
    <name evidence="2" type="ordered locus">SAR116_1542</name>
</gene>
<dbReference type="KEGG" id="apb:SAR116_1542"/>
<evidence type="ECO:0000313" key="2">
    <source>
        <dbReference type="EMBL" id="ADE39785.1"/>
    </source>
</evidence>
<evidence type="ECO:0000313" key="3">
    <source>
        <dbReference type="Proteomes" id="UP000007460"/>
    </source>
</evidence>
<protein>
    <submittedName>
        <fullName evidence="2">Secreted protein</fullName>
    </submittedName>
</protein>
<dbReference type="AlphaFoldDB" id="D5BU38"/>
<keyword evidence="1" id="KW-0732">Signal</keyword>
<name>D5BU38_PUNMI</name>
<sequence>MNRKQVVGLLFWSLVAISATQSAKADATAIMVTEFGQADLTVRMNPTGDVDEVWLVTGSCQIAETYLSVQVKDYGYSDLTVKLTSAGDADKQICIKNPEDVPEWMMKMLF</sequence>
<dbReference type="HOGENOM" id="CLU_2168935_0_0_5"/>
<reference evidence="2 3" key="1">
    <citation type="journal article" date="2010" name="J. Bacteriol.">
        <title>Complete genome sequence of "Candidatus Puniceispirillum marinum" IMCC1322, a representative of the SAR116 clade in the Alphaproteobacteria.</title>
        <authorList>
            <person name="Oh H.M."/>
            <person name="Kwon K.K."/>
            <person name="Kang I."/>
            <person name="Kang S.G."/>
            <person name="Lee J.H."/>
            <person name="Kim S.J."/>
            <person name="Cho J.C."/>
        </authorList>
    </citation>
    <scope>NUCLEOTIDE SEQUENCE [LARGE SCALE GENOMIC DNA]</scope>
    <source>
        <strain evidence="2 3">IMCC1322</strain>
    </source>
</reference>
<dbReference type="RefSeq" id="WP_013046412.1">
    <property type="nucleotide sequence ID" value="NC_014010.1"/>
</dbReference>
<organism evidence="2 3">
    <name type="scientific">Puniceispirillum marinum (strain IMCC1322)</name>
    <dbReference type="NCBI Taxonomy" id="488538"/>
    <lineage>
        <taxon>Bacteria</taxon>
        <taxon>Pseudomonadati</taxon>
        <taxon>Pseudomonadota</taxon>
        <taxon>Alphaproteobacteria</taxon>
        <taxon>Candidatus Puniceispirillales</taxon>
        <taxon>Candidatus Puniceispirillaceae</taxon>
        <taxon>Candidatus Puniceispirillum</taxon>
    </lineage>
</organism>
<feature type="signal peptide" evidence="1">
    <location>
        <begin position="1"/>
        <end position="25"/>
    </location>
</feature>
<evidence type="ECO:0000256" key="1">
    <source>
        <dbReference type="SAM" id="SignalP"/>
    </source>
</evidence>
<accession>D5BU38</accession>
<dbReference type="EMBL" id="CP001751">
    <property type="protein sequence ID" value="ADE39785.1"/>
    <property type="molecule type" value="Genomic_DNA"/>
</dbReference>